<keyword evidence="6 8" id="KW-1133">Transmembrane helix</keyword>
<sequence length="308" mass="31744">MQMILDALLPVILITALGLGLARLNLLTGEQWRGVERLAYFILFPAIIVETVARADFGEIPAVGLGLALAAAILIITAALLLLRPLLAARFCVSGPAFTSVYQGVARWNSFIALALIGEMIGAKGLALLAVAMIAMIPMLNVLSVLILSRYAGGSAPTLQRIGLDLLRNPFIVSTLAGLALNLAGNPVPEPVMNGVHQLGLASLPIGILCVGASLDLSALRRPGAALVIGTLARLLLMPALVAGLCHLLGVTGEALLAGVIATAVPSASASYLLAAQMGGDHRLMAEILTVQTVAAIVTIPLCLTLLI</sequence>
<keyword evidence="7 8" id="KW-0472">Membrane</keyword>
<dbReference type="Proteomes" id="UP000541347">
    <property type="component" value="Unassembled WGS sequence"/>
</dbReference>
<feature type="transmembrane region" description="Helical" evidence="8">
    <location>
        <begin position="288"/>
        <end position="307"/>
    </location>
</feature>
<dbReference type="Pfam" id="PF03547">
    <property type="entry name" value="Mem_trans"/>
    <property type="match status" value="1"/>
</dbReference>
<evidence type="ECO:0000256" key="7">
    <source>
        <dbReference type="ARBA" id="ARBA00023136"/>
    </source>
</evidence>
<evidence type="ECO:0000256" key="5">
    <source>
        <dbReference type="ARBA" id="ARBA00022692"/>
    </source>
</evidence>
<dbReference type="InterPro" id="IPR038770">
    <property type="entry name" value="Na+/solute_symporter_sf"/>
</dbReference>
<feature type="transmembrane region" description="Helical" evidence="8">
    <location>
        <begin position="126"/>
        <end position="146"/>
    </location>
</feature>
<evidence type="ECO:0000256" key="3">
    <source>
        <dbReference type="ARBA" id="ARBA00022448"/>
    </source>
</evidence>
<reference evidence="9 10" key="1">
    <citation type="submission" date="2020-01" db="EMBL/GenBank/DDBJ databases">
        <authorList>
            <person name="Peng S.Y."/>
            <person name="Li J."/>
            <person name="Wang M."/>
            <person name="Wang L."/>
            <person name="Wang C.Q."/>
            <person name="Wang J.R."/>
        </authorList>
    </citation>
    <scope>NUCLEOTIDE SEQUENCE [LARGE SCALE GENOMIC DNA]</scope>
    <source>
        <strain evidence="9 10">XCT-34</strain>
    </source>
</reference>
<dbReference type="InterPro" id="IPR004776">
    <property type="entry name" value="Mem_transp_PIN-like"/>
</dbReference>
<dbReference type="Gene3D" id="1.20.1530.20">
    <property type="match status" value="1"/>
</dbReference>
<protein>
    <submittedName>
        <fullName evidence="9">AEC family transporter</fullName>
    </submittedName>
</protein>
<evidence type="ECO:0000256" key="1">
    <source>
        <dbReference type="ARBA" id="ARBA00004651"/>
    </source>
</evidence>
<dbReference type="PANTHER" id="PTHR36838">
    <property type="entry name" value="AUXIN EFFLUX CARRIER FAMILY PROTEIN"/>
    <property type="match status" value="1"/>
</dbReference>
<keyword evidence="5 8" id="KW-0812">Transmembrane</keyword>
<feature type="transmembrane region" description="Helical" evidence="8">
    <location>
        <begin position="227"/>
        <end position="250"/>
    </location>
</feature>
<dbReference type="EMBL" id="JAABLP010000002">
    <property type="protein sequence ID" value="NBN63767.1"/>
    <property type="molecule type" value="Genomic_DNA"/>
</dbReference>
<accession>A0ABW9ZL46</accession>
<evidence type="ECO:0000313" key="10">
    <source>
        <dbReference type="Proteomes" id="UP000541347"/>
    </source>
</evidence>
<keyword evidence="10" id="KW-1185">Reference proteome</keyword>
<evidence type="ECO:0000256" key="2">
    <source>
        <dbReference type="ARBA" id="ARBA00010145"/>
    </source>
</evidence>
<feature type="transmembrane region" description="Helical" evidence="8">
    <location>
        <begin position="38"/>
        <end position="55"/>
    </location>
</feature>
<evidence type="ECO:0000313" key="9">
    <source>
        <dbReference type="EMBL" id="NBN63767.1"/>
    </source>
</evidence>
<dbReference type="PANTHER" id="PTHR36838:SF4">
    <property type="entry name" value="AUXIN EFFLUX CARRIER FAMILY PROTEIN"/>
    <property type="match status" value="1"/>
</dbReference>
<evidence type="ECO:0000256" key="6">
    <source>
        <dbReference type="ARBA" id="ARBA00022989"/>
    </source>
</evidence>
<name>A0ABW9ZL46_9HYPH</name>
<dbReference type="RefSeq" id="WP_161675735.1">
    <property type="nucleotide sequence ID" value="NZ_JAABLP010000002.1"/>
</dbReference>
<keyword evidence="3" id="KW-0813">Transport</keyword>
<organism evidence="9 10">
    <name type="scientific">Pannonibacter tanglangensis</name>
    <dbReference type="NCBI Taxonomy" id="2750084"/>
    <lineage>
        <taxon>Bacteria</taxon>
        <taxon>Pseudomonadati</taxon>
        <taxon>Pseudomonadota</taxon>
        <taxon>Alphaproteobacteria</taxon>
        <taxon>Hyphomicrobiales</taxon>
        <taxon>Stappiaceae</taxon>
        <taxon>Pannonibacter</taxon>
    </lineage>
</organism>
<feature type="transmembrane region" description="Helical" evidence="8">
    <location>
        <begin position="62"/>
        <end position="83"/>
    </location>
</feature>
<comment type="caution">
    <text evidence="9">The sequence shown here is derived from an EMBL/GenBank/DDBJ whole genome shotgun (WGS) entry which is preliminary data.</text>
</comment>
<keyword evidence="4" id="KW-1003">Cell membrane</keyword>
<comment type="similarity">
    <text evidence="2">Belongs to the auxin efflux carrier (TC 2.A.69) family.</text>
</comment>
<evidence type="ECO:0000256" key="8">
    <source>
        <dbReference type="SAM" id="Phobius"/>
    </source>
</evidence>
<feature type="transmembrane region" description="Helical" evidence="8">
    <location>
        <begin position="256"/>
        <end position="276"/>
    </location>
</feature>
<proteinExistence type="inferred from homology"/>
<gene>
    <name evidence="9" type="ORF">GWI71_08755</name>
</gene>
<comment type="subcellular location">
    <subcellularLocation>
        <location evidence="1">Cell membrane</location>
        <topology evidence="1">Multi-pass membrane protein</topology>
    </subcellularLocation>
</comment>
<evidence type="ECO:0000256" key="4">
    <source>
        <dbReference type="ARBA" id="ARBA00022475"/>
    </source>
</evidence>